<dbReference type="RefSeq" id="WP_244673642.1">
    <property type="nucleotide sequence ID" value="NZ_CP095046.1"/>
</dbReference>
<dbReference type="KEGG" id="hcu:MUN79_15800"/>
<name>A0A8T9Q2Y3_9BACT</name>
<sequence length="131" mass="14052">MLTSSSTLKTSVLIALATLFTLSAKAQQEVSVDQFTGTASVSIPLTAATIQGVTVPIGLTYTATGLQADDQGGIVGVGWSLSGVPHLSREVRGLRLGRSWQQKRHAVVNDDFEHGDHTWDALFNQITTPFW</sequence>
<keyword evidence="3" id="KW-1185">Reference proteome</keyword>
<keyword evidence="1" id="KW-0732">Signal</keyword>
<feature type="signal peptide" evidence="1">
    <location>
        <begin position="1"/>
        <end position="26"/>
    </location>
</feature>
<dbReference type="Proteomes" id="UP000831796">
    <property type="component" value="Chromosome"/>
</dbReference>
<evidence type="ECO:0000313" key="2">
    <source>
        <dbReference type="EMBL" id="UOQ70218.1"/>
    </source>
</evidence>
<evidence type="ECO:0000256" key="1">
    <source>
        <dbReference type="SAM" id="SignalP"/>
    </source>
</evidence>
<organism evidence="2 3">
    <name type="scientific">Hymenobacter cellulosilyticus</name>
    <dbReference type="NCBI Taxonomy" id="2932248"/>
    <lineage>
        <taxon>Bacteria</taxon>
        <taxon>Pseudomonadati</taxon>
        <taxon>Bacteroidota</taxon>
        <taxon>Cytophagia</taxon>
        <taxon>Cytophagales</taxon>
        <taxon>Hymenobacteraceae</taxon>
        <taxon>Hymenobacter</taxon>
    </lineage>
</organism>
<protein>
    <submittedName>
        <fullName evidence="2">Uncharacterized protein</fullName>
    </submittedName>
</protein>
<evidence type="ECO:0000313" key="3">
    <source>
        <dbReference type="Proteomes" id="UP000831796"/>
    </source>
</evidence>
<proteinExistence type="predicted"/>
<dbReference type="EMBL" id="CP095046">
    <property type="protein sequence ID" value="UOQ70218.1"/>
    <property type="molecule type" value="Genomic_DNA"/>
</dbReference>
<gene>
    <name evidence="2" type="ORF">MUN79_15800</name>
</gene>
<accession>A0A8T9Q2Y3</accession>
<dbReference type="AlphaFoldDB" id="A0A8T9Q2Y3"/>
<feature type="chain" id="PRO_5035887591" evidence="1">
    <location>
        <begin position="27"/>
        <end position="131"/>
    </location>
</feature>
<reference evidence="2" key="1">
    <citation type="submission" date="2022-04" db="EMBL/GenBank/DDBJ databases">
        <title>Hymenobacter sp. isolated from the air.</title>
        <authorList>
            <person name="Won M."/>
            <person name="Lee C.-M."/>
            <person name="Woen H.-Y."/>
            <person name="Kwon S.-W."/>
        </authorList>
    </citation>
    <scope>NUCLEOTIDE SEQUENCE</scope>
    <source>
        <strain evidence="2">5116S-3</strain>
    </source>
</reference>